<evidence type="ECO:0000313" key="3">
    <source>
        <dbReference type="EMBL" id="KAL2069768.1"/>
    </source>
</evidence>
<gene>
    <name evidence="3" type="ORF">VTL71DRAFT_14447</name>
</gene>
<keyword evidence="4" id="KW-1185">Reference proteome</keyword>
<comment type="caution">
    <text evidence="3">The sequence shown here is derived from an EMBL/GenBank/DDBJ whole genome shotgun (WGS) entry which is preliminary data.</text>
</comment>
<dbReference type="Pfam" id="PF11951">
    <property type="entry name" value="Fungal_trans_2"/>
    <property type="match status" value="1"/>
</dbReference>
<proteinExistence type="predicted"/>
<comment type="subcellular location">
    <subcellularLocation>
        <location evidence="1">Nucleus</location>
    </subcellularLocation>
</comment>
<dbReference type="Proteomes" id="UP001595075">
    <property type="component" value="Unassembled WGS sequence"/>
</dbReference>
<evidence type="ECO:0000313" key="4">
    <source>
        <dbReference type="Proteomes" id="UP001595075"/>
    </source>
</evidence>
<organism evidence="3 4">
    <name type="scientific">Oculimacula yallundae</name>
    <dbReference type="NCBI Taxonomy" id="86028"/>
    <lineage>
        <taxon>Eukaryota</taxon>
        <taxon>Fungi</taxon>
        <taxon>Dikarya</taxon>
        <taxon>Ascomycota</taxon>
        <taxon>Pezizomycotina</taxon>
        <taxon>Leotiomycetes</taxon>
        <taxon>Helotiales</taxon>
        <taxon>Ploettnerulaceae</taxon>
        <taxon>Oculimacula</taxon>
    </lineage>
</organism>
<reference evidence="3 4" key="1">
    <citation type="journal article" date="2024" name="Commun. Biol.">
        <title>Comparative genomic analysis of thermophilic fungi reveals convergent evolutionary adaptations and gene losses.</title>
        <authorList>
            <person name="Steindorff A.S."/>
            <person name="Aguilar-Pontes M.V."/>
            <person name="Robinson A.J."/>
            <person name="Andreopoulos B."/>
            <person name="LaButti K."/>
            <person name="Kuo A."/>
            <person name="Mondo S."/>
            <person name="Riley R."/>
            <person name="Otillar R."/>
            <person name="Haridas S."/>
            <person name="Lipzen A."/>
            <person name="Grimwood J."/>
            <person name="Schmutz J."/>
            <person name="Clum A."/>
            <person name="Reid I.D."/>
            <person name="Moisan M.C."/>
            <person name="Butler G."/>
            <person name="Nguyen T.T.M."/>
            <person name="Dewar K."/>
            <person name="Conant G."/>
            <person name="Drula E."/>
            <person name="Henrissat B."/>
            <person name="Hansel C."/>
            <person name="Singer S."/>
            <person name="Hutchinson M.I."/>
            <person name="de Vries R.P."/>
            <person name="Natvig D.O."/>
            <person name="Powell A.J."/>
            <person name="Tsang A."/>
            <person name="Grigoriev I.V."/>
        </authorList>
    </citation>
    <scope>NUCLEOTIDE SEQUENCE [LARGE SCALE GENOMIC DNA]</scope>
    <source>
        <strain evidence="3 4">CBS 494.80</strain>
    </source>
</reference>
<evidence type="ECO:0000256" key="2">
    <source>
        <dbReference type="ARBA" id="ARBA00023242"/>
    </source>
</evidence>
<accession>A0ABR4CIH2</accession>
<dbReference type="PANTHER" id="PTHR37534">
    <property type="entry name" value="TRANSCRIPTIONAL ACTIVATOR PROTEIN UGA3"/>
    <property type="match status" value="1"/>
</dbReference>
<dbReference type="InterPro" id="IPR021858">
    <property type="entry name" value="Fun_TF"/>
</dbReference>
<dbReference type="PANTHER" id="PTHR37534:SF51">
    <property type="entry name" value="ACRIFLAVINE SENSITIVITY CONTROL PROTEIN ACR-2"/>
    <property type="match status" value="1"/>
</dbReference>
<name>A0ABR4CIH2_9HELO</name>
<evidence type="ECO:0000256" key="1">
    <source>
        <dbReference type="ARBA" id="ARBA00004123"/>
    </source>
</evidence>
<evidence type="ECO:0008006" key="5">
    <source>
        <dbReference type="Google" id="ProtNLM"/>
    </source>
</evidence>
<dbReference type="EMBL" id="JAZHXI010000007">
    <property type="protein sequence ID" value="KAL2069768.1"/>
    <property type="molecule type" value="Genomic_DNA"/>
</dbReference>
<sequence length="595" mass="67425">MKRASGRPNTIWGDYTLISTCQDILELRLGVFRFEGPAIYIFRCHQPSKRRLPNFNFRLSSPIAWVLALNVGHVVLDGFDARLKNLRVKSVAIEGLCALVMDLQNLMALQTKAKSSVPTSNDAVERELTELGNVPLPQSIESSPEMRVIVRSMEYFNNFIAPDLVPVDSPLNPNRFTNDLSWMGEAGCLIFLQVCMTNYHQSWKRMQWPPRHRLANVPHELLQPASALVRMPGCQDITFQQQALKIVQKSLVGLNARQCGGLLSNILYLIAFQLQRSAFSSWRVHLLGAQSLVTELGGLHNMGNITGLTEWDKYHLTSLLIFAATTTPTRQILGDETYYQQVSAIFQTLDIDTSQTATPFPTGLFAYIASVTQLRIRSNGNSGTDLFKQALNVIEQIRHFNARAWAEAVAQRNPEVLPASELNTEQIIKGYALLVETMKAATALYALRTLFLIPLDRCSTDAELSKLDLSLPNFIPFHHIDLTLQTYHDLCQILHELFERKSTGDTSWKFCIWPMVIAGQQAVYYQDEKEKEFLCWELHNMSRSLGAGAMQDGAYLISHMFHRQKKGTQKHGQKQSHDGKLTWDEFFEDSPLFMM</sequence>
<protein>
    <recommendedName>
        <fullName evidence="5">Transcription factor domain-containing protein</fullName>
    </recommendedName>
</protein>
<keyword evidence="2" id="KW-0539">Nucleus</keyword>